<dbReference type="InterPro" id="IPR005841">
    <property type="entry name" value="Alpha-D-phosphohexomutase_SF"/>
</dbReference>
<keyword evidence="3" id="KW-0597">Phosphoprotein</keyword>
<dbReference type="InterPro" id="IPR005844">
    <property type="entry name" value="A-D-PHexomutase_a/b/a-I"/>
</dbReference>
<evidence type="ECO:0000259" key="11">
    <source>
        <dbReference type="Pfam" id="PF02880"/>
    </source>
</evidence>
<name>A0A249JWT5_9ACTN</name>
<dbReference type="Proteomes" id="UP000217153">
    <property type="component" value="Chromosome"/>
</dbReference>
<feature type="domain" description="Alpha-D-phosphohexomutase alpha/beta/alpha" evidence="10">
    <location>
        <begin position="212"/>
        <end position="305"/>
    </location>
</feature>
<gene>
    <name evidence="12" type="ORF">B1s21122_01185</name>
</gene>
<evidence type="ECO:0000313" key="12">
    <source>
        <dbReference type="EMBL" id="ASY08980.1"/>
    </source>
</evidence>
<evidence type="ECO:0000256" key="4">
    <source>
        <dbReference type="ARBA" id="ARBA00022723"/>
    </source>
</evidence>
<evidence type="ECO:0000259" key="8">
    <source>
        <dbReference type="Pfam" id="PF00408"/>
    </source>
</evidence>
<evidence type="ECO:0000256" key="2">
    <source>
        <dbReference type="ARBA" id="ARBA00010231"/>
    </source>
</evidence>
<dbReference type="AlphaFoldDB" id="A0A249JWT5"/>
<keyword evidence="4 7" id="KW-0479">Metal-binding</keyword>
<dbReference type="KEGG" id="abam:B1s21122_01185"/>
<dbReference type="InterPro" id="IPR016066">
    <property type="entry name" value="A-D-PHexomutase_CS"/>
</dbReference>
<dbReference type="InterPro" id="IPR005846">
    <property type="entry name" value="A-D-PHexomutase_a/b/a-III"/>
</dbReference>
<comment type="cofactor">
    <cofactor evidence="1">
        <name>Mg(2+)</name>
        <dbReference type="ChEBI" id="CHEBI:18420"/>
    </cofactor>
</comment>
<keyword evidence="5 7" id="KW-0460">Magnesium</keyword>
<accession>A0A249JWT5</accession>
<dbReference type="EMBL" id="CP016768">
    <property type="protein sequence ID" value="ASY08980.1"/>
    <property type="molecule type" value="Genomic_DNA"/>
</dbReference>
<comment type="similarity">
    <text evidence="2 7">Belongs to the phosphohexose mutase family.</text>
</comment>
<dbReference type="InterPro" id="IPR036900">
    <property type="entry name" value="A-D-PHexomutase_C_sf"/>
</dbReference>
<evidence type="ECO:0000256" key="1">
    <source>
        <dbReference type="ARBA" id="ARBA00001946"/>
    </source>
</evidence>
<dbReference type="PANTHER" id="PTHR45745">
    <property type="entry name" value="PHOSPHOMANNOMUTASE 45A"/>
    <property type="match status" value="1"/>
</dbReference>
<dbReference type="SUPFAM" id="SSF53738">
    <property type="entry name" value="Phosphoglucomutase, first 3 domains"/>
    <property type="match status" value="3"/>
</dbReference>
<dbReference type="Pfam" id="PF02879">
    <property type="entry name" value="PGM_PMM_II"/>
    <property type="match status" value="1"/>
</dbReference>
<evidence type="ECO:0000259" key="9">
    <source>
        <dbReference type="Pfam" id="PF02878"/>
    </source>
</evidence>
<evidence type="ECO:0000259" key="10">
    <source>
        <dbReference type="Pfam" id="PF02879"/>
    </source>
</evidence>
<dbReference type="Pfam" id="PF00408">
    <property type="entry name" value="PGM_PMM_IV"/>
    <property type="match status" value="1"/>
</dbReference>
<keyword evidence="6" id="KW-0413">Isomerase</keyword>
<dbReference type="Pfam" id="PF02878">
    <property type="entry name" value="PGM_PMM_I"/>
    <property type="match status" value="1"/>
</dbReference>
<dbReference type="GO" id="GO:0006166">
    <property type="term" value="P:purine ribonucleoside salvage"/>
    <property type="evidence" value="ECO:0007669"/>
    <property type="project" value="TreeGrafter"/>
</dbReference>
<evidence type="ECO:0000256" key="5">
    <source>
        <dbReference type="ARBA" id="ARBA00022842"/>
    </source>
</evidence>
<dbReference type="InterPro" id="IPR005843">
    <property type="entry name" value="A-D-PHexomutase_C"/>
</dbReference>
<feature type="domain" description="Alpha-D-phosphohexomutase C-terminal" evidence="8">
    <location>
        <begin position="486"/>
        <end position="524"/>
    </location>
</feature>
<dbReference type="PRINTS" id="PR00509">
    <property type="entry name" value="PGMPMM"/>
</dbReference>
<protein>
    <submittedName>
        <fullName evidence="12">Phosphomannomutase</fullName>
    </submittedName>
</protein>
<dbReference type="Gene3D" id="3.30.310.50">
    <property type="entry name" value="Alpha-D-phosphohexomutase, C-terminal domain"/>
    <property type="match status" value="1"/>
</dbReference>
<evidence type="ECO:0000256" key="3">
    <source>
        <dbReference type="ARBA" id="ARBA00022553"/>
    </source>
</evidence>
<reference evidence="13" key="1">
    <citation type="submission" date="2016-10" db="EMBL/GenBank/DDBJ databases">
        <title>High microdiversification within the ubiquitous acI lineage of Actinobacteria.</title>
        <authorList>
            <person name="Neuenschwander S.M."/>
            <person name="Salcher M."/>
            <person name="Ghai R."/>
            <person name="Pernthaler J."/>
        </authorList>
    </citation>
    <scope>NUCLEOTIDE SEQUENCE [LARGE SCALE GENOMIC DNA]</scope>
</reference>
<evidence type="ECO:0000256" key="6">
    <source>
        <dbReference type="ARBA" id="ARBA00023235"/>
    </source>
</evidence>
<dbReference type="GO" id="GO:0008973">
    <property type="term" value="F:phosphopentomutase activity"/>
    <property type="evidence" value="ECO:0007669"/>
    <property type="project" value="TreeGrafter"/>
</dbReference>
<dbReference type="RefSeq" id="WP_095680292.1">
    <property type="nucleotide sequence ID" value="NZ_CP016768.2"/>
</dbReference>
<proteinExistence type="inferred from homology"/>
<dbReference type="InterPro" id="IPR005845">
    <property type="entry name" value="A-D-PHexomutase_a/b/a-II"/>
</dbReference>
<dbReference type="SUPFAM" id="SSF55957">
    <property type="entry name" value="Phosphoglucomutase, C-terminal domain"/>
    <property type="match status" value="1"/>
</dbReference>
<evidence type="ECO:0000256" key="7">
    <source>
        <dbReference type="RuleBase" id="RU004326"/>
    </source>
</evidence>
<dbReference type="Pfam" id="PF02880">
    <property type="entry name" value="PGM_PMM_III"/>
    <property type="match status" value="1"/>
</dbReference>
<feature type="domain" description="Alpha-D-phosphohexomutase alpha/beta/alpha" evidence="9">
    <location>
        <begin position="47"/>
        <end position="160"/>
    </location>
</feature>
<dbReference type="Gene3D" id="3.40.120.10">
    <property type="entry name" value="Alpha-D-Glucose-1,6-Bisphosphate, subunit A, domain 3"/>
    <property type="match status" value="3"/>
</dbReference>
<feature type="domain" description="Alpha-D-phosphohexomutase alpha/beta/alpha" evidence="11">
    <location>
        <begin position="318"/>
        <end position="426"/>
    </location>
</feature>
<sequence length="537" mass="58732">MISDQLKNEVLDWIDNDPDAKTANQLTQWLKEENKTELEKCFAGFLQFGTAGLRGPMGPGPSCMNRAVVSRTATGILAFMKKNNLSSVVIGRDARHGSEQFAKDSAEIFAGGGIKTYVLPRELPTPVLAYVVNKIKADVGIMVTASHNPANDNGYKVYLGGVFDGINYHGSQIISPIDTQISNLIEVAEKQPARADQYEIVNESVIDQYIVEVSKLATKSNNLKVIYTPLHGVGAETFIKVFEKSGFKAPIVVKEQVKPDPDFPTTAFPNPEEAGAIDMALAYAKEHNADLVIANDPDADRCAVAINDSALGWRMLRGDEVGTLLGHYLISKSSTKNARIANSLVSSSLLGKIANKHHLEFKETLTGFKWISKVENLLFGYEEALGYCVDAANVNDKDGISAAVVIVEMVSELKEKGFTINEYLEKIGQEYGFHSTDQISLRFSDLKQIDLLLSKVIDQPPTVLSGHTLVSKENLSQSKLMPTPGIRLKYANGIRVIIRPSGTEPKLKCYIEVVATSKNEAESLISQIKQALTKVLT</sequence>
<dbReference type="GO" id="GO:0000287">
    <property type="term" value="F:magnesium ion binding"/>
    <property type="evidence" value="ECO:0007669"/>
    <property type="project" value="InterPro"/>
</dbReference>
<keyword evidence="13" id="KW-1185">Reference proteome</keyword>
<dbReference type="PROSITE" id="PS00710">
    <property type="entry name" value="PGM_PMM"/>
    <property type="match status" value="1"/>
</dbReference>
<dbReference type="CDD" id="cd05799">
    <property type="entry name" value="PGM2"/>
    <property type="match status" value="1"/>
</dbReference>
<dbReference type="OrthoDB" id="9806956at2"/>
<dbReference type="PANTHER" id="PTHR45745:SF1">
    <property type="entry name" value="PHOSPHOGLUCOMUTASE 2B-RELATED"/>
    <property type="match status" value="1"/>
</dbReference>
<organism evidence="12 13">
    <name type="scientific">Candidatus Nanopelagicus limnae</name>
    <dbReference type="NCBI Taxonomy" id="1884634"/>
    <lineage>
        <taxon>Bacteria</taxon>
        <taxon>Bacillati</taxon>
        <taxon>Actinomycetota</taxon>
        <taxon>Actinomycetes</taxon>
        <taxon>Candidatus Nanopelagicales</taxon>
        <taxon>Candidatus Nanopelagicaceae</taxon>
        <taxon>Candidatus Nanopelagicus</taxon>
    </lineage>
</organism>
<dbReference type="InterPro" id="IPR016055">
    <property type="entry name" value="A-D-PHexomutase_a/b/a-I/II/III"/>
</dbReference>
<dbReference type="GO" id="GO:0005975">
    <property type="term" value="P:carbohydrate metabolic process"/>
    <property type="evidence" value="ECO:0007669"/>
    <property type="project" value="InterPro"/>
</dbReference>
<evidence type="ECO:0000313" key="13">
    <source>
        <dbReference type="Proteomes" id="UP000217153"/>
    </source>
</evidence>